<sequence>MGEKCRGLRGNWTRRMMEESSEMLRKGKSHRYVENHRELERNHLKSGSSGRNLGCHKIITEDQKKYLEERITSFVDFH</sequence>
<evidence type="ECO:0000313" key="1">
    <source>
        <dbReference type="EMBL" id="KAJ8895840.1"/>
    </source>
</evidence>
<gene>
    <name evidence="1" type="ORF">PR048_001179</name>
</gene>
<comment type="caution">
    <text evidence="1">The sequence shown here is derived from an EMBL/GenBank/DDBJ whole genome shotgun (WGS) entry which is preliminary data.</text>
</comment>
<protein>
    <submittedName>
        <fullName evidence="1">Uncharacterized protein</fullName>
    </submittedName>
</protein>
<name>A0ABQ9II41_9NEOP</name>
<keyword evidence="2" id="KW-1185">Reference proteome</keyword>
<dbReference type="Proteomes" id="UP001159363">
    <property type="component" value="Chromosome 1"/>
</dbReference>
<evidence type="ECO:0000313" key="2">
    <source>
        <dbReference type="Proteomes" id="UP001159363"/>
    </source>
</evidence>
<proteinExistence type="predicted"/>
<dbReference type="EMBL" id="JARBHB010000001">
    <property type="protein sequence ID" value="KAJ8895840.1"/>
    <property type="molecule type" value="Genomic_DNA"/>
</dbReference>
<accession>A0ABQ9II41</accession>
<organism evidence="1 2">
    <name type="scientific">Dryococelus australis</name>
    <dbReference type="NCBI Taxonomy" id="614101"/>
    <lineage>
        <taxon>Eukaryota</taxon>
        <taxon>Metazoa</taxon>
        <taxon>Ecdysozoa</taxon>
        <taxon>Arthropoda</taxon>
        <taxon>Hexapoda</taxon>
        <taxon>Insecta</taxon>
        <taxon>Pterygota</taxon>
        <taxon>Neoptera</taxon>
        <taxon>Polyneoptera</taxon>
        <taxon>Phasmatodea</taxon>
        <taxon>Verophasmatodea</taxon>
        <taxon>Anareolatae</taxon>
        <taxon>Phasmatidae</taxon>
        <taxon>Eurycanthinae</taxon>
        <taxon>Dryococelus</taxon>
    </lineage>
</organism>
<reference evidence="1 2" key="1">
    <citation type="submission" date="2023-02" db="EMBL/GenBank/DDBJ databases">
        <title>LHISI_Scaffold_Assembly.</title>
        <authorList>
            <person name="Stuart O.P."/>
            <person name="Cleave R."/>
            <person name="Magrath M.J.L."/>
            <person name="Mikheyev A.S."/>
        </authorList>
    </citation>
    <scope>NUCLEOTIDE SEQUENCE [LARGE SCALE GENOMIC DNA]</scope>
    <source>
        <strain evidence="1">Daus_M_001</strain>
        <tissue evidence="1">Leg muscle</tissue>
    </source>
</reference>